<feature type="transmembrane region" description="Helical" evidence="7">
    <location>
        <begin position="128"/>
        <end position="146"/>
    </location>
</feature>
<protein>
    <submittedName>
        <fullName evidence="8">Oligosaccharide flippase family protein</fullName>
    </submittedName>
</protein>
<name>A0A7X4HDE1_9BURK</name>
<accession>A0A7X4HDE1</accession>
<evidence type="ECO:0000256" key="7">
    <source>
        <dbReference type="SAM" id="Phobius"/>
    </source>
</evidence>
<feature type="transmembrane region" description="Helical" evidence="7">
    <location>
        <begin position="454"/>
        <end position="474"/>
    </location>
</feature>
<keyword evidence="5 7" id="KW-1133">Transmembrane helix</keyword>
<evidence type="ECO:0000256" key="2">
    <source>
        <dbReference type="ARBA" id="ARBA00007430"/>
    </source>
</evidence>
<comment type="subcellular location">
    <subcellularLocation>
        <location evidence="1">Cell membrane</location>
        <topology evidence="1">Multi-pass membrane protein</topology>
    </subcellularLocation>
</comment>
<dbReference type="AlphaFoldDB" id="A0A7X4HDE1"/>
<feature type="transmembrane region" description="Helical" evidence="7">
    <location>
        <begin position="338"/>
        <end position="359"/>
    </location>
</feature>
<dbReference type="RefSeq" id="WP_161073483.1">
    <property type="nucleotide sequence ID" value="NZ_WWCU01000020.1"/>
</dbReference>
<keyword evidence="6 7" id="KW-0472">Membrane</keyword>
<sequence>MTDAAHSQAAVAAAAPGPLPLRRSLALSFVEKYALLLLALAGSMVLGRLLTPAETGVYSVAAVLAGLAQVLRDFGVGQYLVQEKDLTPAKLRAALCVSVGSAWTLGLLVLLAAPPLAAFYQAQQLRPVLQLLALNFLMVPFTSLTVSMLRRQMRFASILLVNAAAACVQLACSVWLAWRGWGSLSLACGAAAGSAAALLASVALRPAGLPWLPHWRGAGTVLRYGGYAAGGGLIDQAGVAAPDLIVGKLIGVAGAGIYGKAQSVINLFNQAITSAVSPVAFSLYAAQARAGQDARAAYLKTISCMTALAWPFFAGLGLMAQPVVRLLYGDQWDATVPLIQVISLGAALYSMFSMARYLFLAGGHVREQARLDAMSVAVRIAAVLLAAPFGLDYVAWGLLAGALGRSWFTWRCLARLSGLALGPQCAAVARSAVLAGLSSLAPLAARMALPSGPFQLLAAGAGGLLLWVAGVLWLEHELAAELRRMQGLLAGHRWRFWKVN</sequence>
<feature type="transmembrane region" description="Helical" evidence="7">
    <location>
        <begin position="93"/>
        <end position="116"/>
    </location>
</feature>
<feature type="transmembrane region" description="Helical" evidence="7">
    <location>
        <begin position="158"/>
        <end position="178"/>
    </location>
</feature>
<feature type="transmembrane region" description="Helical" evidence="7">
    <location>
        <begin position="184"/>
        <end position="204"/>
    </location>
</feature>
<dbReference type="GO" id="GO:0005886">
    <property type="term" value="C:plasma membrane"/>
    <property type="evidence" value="ECO:0007669"/>
    <property type="project" value="UniProtKB-SubCell"/>
</dbReference>
<feature type="transmembrane region" description="Helical" evidence="7">
    <location>
        <begin position="297"/>
        <end position="318"/>
    </location>
</feature>
<dbReference type="InterPro" id="IPR050833">
    <property type="entry name" value="Poly_Biosynth_Transport"/>
</dbReference>
<keyword evidence="9" id="KW-1185">Reference proteome</keyword>
<evidence type="ECO:0000256" key="3">
    <source>
        <dbReference type="ARBA" id="ARBA00022475"/>
    </source>
</evidence>
<dbReference type="Pfam" id="PF13440">
    <property type="entry name" value="Polysacc_synt_3"/>
    <property type="match status" value="1"/>
</dbReference>
<evidence type="ECO:0000313" key="8">
    <source>
        <dbReference type="EMBL" id="MYN09186.1"/>
    </source>
</evidence>
<comment type="caution">
    <text evidence="8">The sequence shown here is derived from an EMBL/GenBank/DDBJ whole genome shotgun (WGS) entry which is preliminary data.</text>
</comment>
<reference evidence="8 9" key="1">
    <citation type="submission" date="2019-12" db="EMBL/GenBank/DDBJ databases">
        <title>Novel species isolated from a subtropical stream in China.</title>
        <authorList>
            <person name="Lu H."/>
        </authorList>
    </citation>
    <scope>NUCLEOTIDE SEQUENCE [LARGE SCALE GENOMIC DNA]</scope>
    <source>
        <strain evidence="8 9">FT127W</strain>
    </source>
</reference>
<comment type="similarity">
    <text evidence="2">Belongs to the polysaccharide synthase family.</text>
</comment>
<evidence type="ECO:0000256" key="5">
    <source>
        <dbReference type="ARBA" id="ARBA00022989"/>
    </source>
</evidence>
<evidence type="ECO:0000256" key="4">
    <source>
        <dbReference type="ARBA" id="ARBA00022692"/>
    </source>
</evidence>
<keyword evidence="3" id="KW-1003">Cell membrane</keyword>
<proteinExistence type="inferred from homology"/>
<evidence type="ECO:0000313" key="9">
    <source>
        <dbReference type="Proteomes" id="UP000450676"/>
    </source>
</evidence>
<evidence type="ECO:0000256" key="6">
    <source>
        <dbReference type="ARBA" id="ARBA00023136"/>
    </source>
</evidence>
<dbReference type="PANTHER" id="PTHR30250:SF10">
    <property type="entry name" value="LIPOPOLYSACCHARIDE BIOSYNTHESIS PROTEIN WZXC"/>
    <property type="match status" value="1"/>
</dbReference>
<dbReference type="Proteomes" id="UP000450676">
    <property type="component" value="Unassembled WGS sequence"/>
</dbReference>
<evidence type="ECO:0000256" key="1">
    <source>
        <dbReference type="ARBA" id="ARBA00004651"/>
    </source>
</evidence>
<dbReference type="PANTHER" id="PTHR30250">
    <property type="entry name" value="PST FAMILY PREDICTED COLANIC ACID TRANSPORTER"/>
    <property type="match status" value="1"/>
</dbReference>
<dbReference type="EMBL" id="WWCU01000020">
    <property type="protein sequence ID" value="MYN09186.1"/>
    <property type="molecule type" value="Genomic_DNA"/>
</dbReference>
<gene>
    <name evidence="8" type="ORF">GTP77_17830</name>
</gene>
<organism evidence="8 9">
    <name type="scientific">Pseudoduganella aquatica</name>
    <dbReference type="NCBI Taxonomy" id="2660641"/>
    <lineage>
        <taxon>Bacteria</taxon>
        <taxon>Pseudomonadati</taxon>
        <taxon>Pseudomonadota</taxon>
        <taxon>Betaproteobacteria</taxon>
        <taxon>Burkholderiales</taxon>
        <taxon>Oxalobacteraceae</taxon>
        <taxon>Telluria group</taxon>
        <taxon>Pseudoduganella</taxon>
    </lineage>
</organism>
<keyword evidence="4 7" id="KW-0812">Transmembrane</keyword>